<gene>
    <name evidence="1" type="ORF">VFH_I093680</name>
</gene>
<evidence type="ECO:0000313" key="2">
    <source>
        <dbReference type="Proteomes" id="UP001157006"/>
    </source>
</evidence>
<reference evidence="1 2" key="1">
    <citation type="submission" date="2023-01" db="EMBL/GenBank/DDBJ databases">
        <authorList>
            <person name="Kreplak J."/>
        </authorList>
    </citation>
    <scope>NUCLEOTIDE SEQUENCE [LARGE SCALE GENOMIC DNA]</scope>
</reference>
<name>A0AAV0Z4K6_VICFA</name>
<sequence length="234" mass="26227">MNILVSVFRAYALASGQVVNCIKYFIYSGAMSTACLNILSSLSSFNAGPPSFMYLRAPIFKGKPRAKFLLPIANKIILKLASWKGYLLSFAGRVESVKSSIQSMIIHSMSIYDWSVFLLREIEKISRNFIWSGNVLSKKSITVAWKKICKPISEGGLDIRSLLDLNASSNLKLAWDSFNSDKDWAVLSRSRVLCNNNFIKHHIYSLIWSSIEAEIPVVQDNSSWLLGNGNSINF</sequence>
<evidence type="ECO:0000313" key="1">
    <source>
        <dbReference type="EMBL" id="CAI8593485.1"/>
    </source>
</evidence>
<proteinExistence type="predicted"/>
<dbReference type="PANTHER" id="PTHR33116:SF80">
    <property type="entry name" value="REVERSE TRANSCRIPTASE ZINC-BINDING DOMAIN-CONTAINING PROTEIN"/>
    <property type="match status" value="1"/>
</dbReference>
<dbReference type="AlphaFoldDB" id="A0AAV0Z4K6"/>
<dbReference type="Proteomes" id="UP001157006">
    <property type="component" value="Chromosome 1S"/>
</dbReference>
<accession>A0AAV0Z4K6</accession>
<keyword evidence="2" id="KW-1185">Reference proteome</keyword>
<organism evidence="1 2">
    <name type="scientific">Vicia faba</name>
    <name type="common">Broad bean</name>
    <name type="synonym">Faba vulgaris</name>
    <dbReference type="NCBI Taxonomy" id="3906"/>
    <lineage>
        <taxon>Eukaryota</taxon>
        <taxon>Viridiplantae</taxon>
        <taxon>Streptophyta</taxon>
        <taxon>Embryophyta</taxon>
        <taxon>Tracheophyta</taxon>
        <taxon>Spermatophyta</taxon>
        <taxon>Magnoliopsida</taxon>
        <taxon>eudicotyledons</taxon>
        <taxon>Gunneridae</taxon>
        <taxon>Pentapetalae</taxon>
        <taxon>rosids</taxon>
        <taxon>fabids</taxon>
        <taxon>Fabales</taxon>
        <taxon>Fabaceae</taxon>
        <taxon>Papilionoideae</taxon>
        <taxon>50 kb inversion clade</taxon>
        <taxon>NPAAA clade</taxon>
        <taxon>Hologalegina</taxon>
        <taxon>IRL clade</taxon>
        <taxon>Fabeae</taxon>
        <taxon>Vicia</taxon>
    </lineage>
</organism>
<protein>
    <submittedName>
        <fullName evidence="1">Uncharacterized protein</fullName>
    </submittedName>
</protein>
<dbReference type="PANTHER" id="PTHR33116">
    <property type="entry name" value="REVERSE TRANSCRIPTASE ZINC-BINDING DOMAIN-CONTAINING PROTEIN-RELATED-RELATED"/>
    <property type="match status" value="1"/>
</dbReference>
<dbReference type="EMBL" id="OX451735">
    <property type="protein sequence ID" value="CAI8593485.1"/>
    <property type="molecule type" value="Genomic_DNA"/>
</dbReference>